<dbReference type="AlphaFoldDB" id="A0A835YXN3"/>
<comment type="caution">
    <text evidence="1">The sequence shown here is derived from an EMBL/GenBank/DDBJ whole genome shotgun (WGS) entry which is preliminary data.</text>
</comment>
<gene>
    <name evidence="1" type="ORF">JKP88DRAFT_263108</name>
</gene>
<protein>
    <submittedName>
        <fullName evidence="1">Uncharacterized protein</fullName>
    </submittedName>
</protein>
<reference evidence="1" key="1">
    <citation type="submission" date="2021-02" db="EMBL/GenBank/DDBJ databases">
        <title>First Annotated Genome of the Yellow-green Alga Tribonema minus.</title>
        <authorList>
            <person name="Mahan K.M."/>
        </authorList>
    </citation>
    <scope>NUCLEOTIDE SEQUENCE</scope>
    <source>
        <strain evidence="1">UTEX B ZZ1240</strain>
    </source>
</reference>
<accession>A0A835YXN3</accession>
<name>A0A835YXN3_9STRA</name>
<proteinExistence type="predicted"/>
<organism evidence="1 2">
    <name type="scientific">Tribonema minus</name>
    <dbReference type="NCBI Taxonomy" id="303371"/>
    <lineage>
        <taxon>Eukaryota</taxon>
        <taxon>Sar</taxon>
        <taxon>Stramenopiles</taxon>
        <taxon>Ochrophyta</taxon>
        <taxon>PX clade</taxon>
        <taxon>Xanthophyceae</taxon>
        <taxon>Tribonematales</taxon>
        <taxon>Tribonemataceae</taxon>
        <taxon>Tribonema</taxon>
    </lineage>
</organism>
<dbReference type="Proteomes" id="UP000664859">
    <property type="component" value="Unassembled WGS sequence"/>
</dbReference>
<evidence type="ECO:0000313" key="1">
    <source>
        <dbReference type="EMBL" id="KAG5182744.1"/>
    </source>
</evidence>
<dbReference type="EMBL" id="JAFCMP010000224">
    <property type="protein sequence ID" value="KAG5182744.1"/>
    <property type="molecule type" value="Genomic_DNA"/>
</dbReference>
<sequence>MSCPGVECSSTCESACPTAAPSPASSASSLPTPQDQREAFPLEAAGTGGDYGWFSDVDECLDYGAEAIQRRQKEIPRQRDDCVYRADRPGFLVSTKCFGGKTFAWGIGGFRIVRGSAGSRHAEFQVLARYGDTSWAAWIRWTEFEQKLAEGPAKHWHRAACCWCDVKANQPWYRCLNTEYLRRKCLLLEGYLSQVLFDAPEVNQLLEFVASSAQPAAFC</sequence>
<evidence type="ECO:0000313" key="2">
    <source>
        <dbReference type="Proteomes" id="UP000664859"/>
    </source>
</evidence>
<dbReference type="OrthoDB" id="44355at2759"/>
<keyword evidence="2" id="KW-1185">Reference proteome</keyword>